<feature type="transmembrane region" description="Helical" evidence="2">
    <location>
        <begin position="26"/>
        <end position="48"/>
    </location>
</feature>
<evidence type="ECO:0000256" key="2">
    <source>
        <dbReference type="SAM" id="Phobius"/>
    </source>
</evidence>
<dbReference type="EMBL" id="AEON01000002">
    <property type="protein sequence ID" value="EFT82583.1"/>
    <property type="molecule type" value="Genomic_DNA"/>
</dbReference>
<feature type="region of interest" description="Disordered" evidence="1">
    <location>
        <begin position="704"/>
        <end position="742"/>
    </location>
</feature>
<evidence type="ECO:0000313" key="4">
    <source>
        <dbReference type="Proteomes" id="UP000004946"/>
    </source>
</evidence>
<evidence type="ECO:0000256" key="1">
    <source>
        <dbReference type="SAM" id="MobiDB-lite"/>
    </source>
</evidence>
<dbReference type="PATRIC" id="fig|864564.6.peg.440"/>
<protein>
    <recommendedName>
        <fullName evidence="5">Ig-like domain-containing protein</fullName>
    </recommendedName>
</protein>
<evidence type="ECO:0000313" key="3">
    <source>
        <dbReference type="EMBL" id="EFT82583.1"/>
    </source>
</evidence>
<organism evidence="3 4">
    <name type="scientific">Parascardovia denticolens DSM 10105 = JCM 12538</name>
    <dbReference type="NCBI Taxonomy" id="864564"/>
    <lineage>
        <taxon>Bacteria</taxon>
        <taxon>Bacillati</taxon>
        <taxon>Actinomycetota</taxon>
        <taxon>Actinomycetes</taxon>
        <taxon>Bifidobacteriales</taxon>
        <taxon>Bifidobacteriaceae</taxon>
        <taxon>Parascardovia</taxon>
    </lineage>
</organism>
<dbReference type="KEGG" id="pdo:PSDT_0399"/>
<keyword evidence="2" id="KW-1133">Transmembrane helix</keyword>
<feature type="compositionally biased region" description="Basic and acidic residues" evidence="1">
    <location>
        <begin position="129"/>
        <end position="138"/>
    </location>
</feature>
<dbReference type="InterPro" id="IPR013783">
    <property type="entry name" value="Ig-like_fold"/>
</dbReference>
<feature type="region of interest" description="Disordered" evidence="1">
    <location>
        <begin position="288"/>
        <end position="311"/>
    </location>
</feature>
<sequence length="1402" mass="152164">MRNPNQNQQAGTGRHLTAHDAAKRRIILVLALMAGLIVCLGAFIPLLAPGARSFAAPTAPGFSQLTSTLSRKGEAAGPYLLSDPHGDSDSQQEADLTLTVSDADEDTSLTVTYKRTVVDDQGHKKTLPEETKEMEEGRTAFPGPVTPPAAGGQRKYTVTLDQEGLYPFSDMTFTLSYRDRESGQEKELTKTLADLVRPAQGGTDAPQGSAVALPEIFKTKGLTTLLLTKGEGKALSLIGQGDDPIEDRSVINGKGLQAARMTLSYDNPYFVHLDDLRQAWEKGHELTLTRQDASGGRPGASGQGGTADSNKASVSLKDMKATHSPGQGYRYSYDLSPLASKLGQNLTDGNYVLSYVEAGQAKAWEKVDFQLDRQKPALKVQVPQVPKEEKRKEAQVRLSKQVTIDGKKEDVLVTSTHPVITLTITDPVGLAPSSLHVTAKRSASMGDLNSRTVDLSRQAKLVSSEPTKLTYEVTLEESGLYRLADMTVSIQDRAGNFLSDDGSAVSLLTGLSDKPYDAILVDLPQPGDDALIPALSVEAANEKVGVKKTDKRTYFRGDVVEKVSLRSPWLEIYQKIPGFTIDLVTIKDSPTAETTSLPLSRFAFDRKEKTTTATFRRTVAVEGNYQLSLKVLGKTGEPVLFTIDKTAPTISSLTLSPQGKVSWGWIFSSRKVTISLDGLDDMVSGLDPSSVHFALYNKRPAGPNAPALTVTPGRGNDRGSADSSSDRAAKDQTGKDQAGKISFTVDGNGTRLTFADTVITFSDLAGNTTKVTLSDFFKDAQGKAKYRSNIADKGVQGLAIDQDRPQITLSYDNNAVHQEKFFSAARTATFRLTDSSFDLIRRNDQQRVIVAVSHDGSTRGLRAKDFSPVHGEPGVWFAQVTCDADGDWILLAHMTDPVGQTSDLVRSSFTIDMTKPVINLTFDNNDSANGNYYKANRTATITVFDRNADLSATQIMVTAKDSHGKPVPAPAPSAWTVSSAGSQSRIRNEKTWKATVAFTGECRYSISVRSADKAGNVAESVKESEFIIDKTLPDLSITDVADQTAYAGAIAPRIDSSDANLDDYATTYTLKAAHNKDSAVDLMPKVDRTATSQNVAYGDFPHKLPYDDYYTLTAVAKDKAGNVIKKTISFSVNRFGSVYSFDPATQGIRGRYLKKGQQVVVRETNVSGLKASSLHAEMVKGARTIPLDRSQYTVKTSDDKGWSLTTYSFPAALFRDDGYYRLQLTSVDKAGNLAQNTMEGKGQDRKSAAEVNFAVDSRRPDASLSGVSSGGVYYAPSKGLSLFARDNMKVQKVELYRDGKQVGSWDQGSDSPTPPQHTIQADGRPHTYVLKVYDAAGNASTAHLSRVMVASNWWQYIRSVPSLFNRFLAACIFSLALLAGLGFLLARLRKVRKARHNPFAHR</sequence>
<feature type="compositionally biased region" description="Gly residues" evidence="1">
    <location>
        <begin position="296"/>
        <end position="305"/>
    </location>
</feature>
<feature type="region of interest" description="Disordered" evidence="1">
    <location>
        <begin position="961"/>
        <end position="980"/>
    </location>
</feature>
<feature type="region of interest" description="Disordered" evidence="1">
    <location>
        <begin position="129"/>
        <end position="153"/>
    </location>
</feature>
<dbReference type="GO" id="GO:0005975">
    <property type="term" value="P:carbohydrate metabolic process"/>
    <property type="evidence" value="ECO:0007669"/>
    <property type="project" value="UniProtKB-ARBA"/>
</dbReference>
<proteinExistence type="predicted"/>
<dbReference type="HOGENOM" id="CLU_254222_0_0_11"/>
<dbReference type="RefSeq" id="WP_006290621.1">
    <property type="nucleotide sequence ID" value="NZ_AP012333.1"/>
</dbReference>
<comment type="caution">
    <text evidence="3">The sequence shown here is derived from an EMBL/GenBank/DDBJ whole genome shotgun (WGS) entry which is preliminary data.</text>
</comment>
<accession>E6K2M9</accession>
<evidence type="ECO:0008006" key="5">
    <source>
        <dbReference type="Google" id="ProtNLM"/>
    </source>
</evidence>
<gene>
    <name evidence="3" type="ORF">HMPREF0620_1268</name>
</gene>
<name>E6K2M9_PARDN</name>
<feature type="transmembrane region" description="Helical" evidence="2">
    <location>
        <begin position="1367"/>
        <end position="1386"/>
    </location>
</feature>
<keyword evidence="2" id="KW-0812">Transmembrane</keyword>
<reference evidence="3 4" key="1">
    <citation type="submission" date="2010-12" db="EMBL/GenBank/DDBJ databases">
        <authorList>
            <person name="Muzny D."/>
            <person name="Qin X."/>
            <person name="Buhay C."/>
            <person name="Dugan-Rocha S."/>
            <person name="Ding Y."/>
            <person name="Chen G."/>
            <person name="Hawes A."/>
            <person name="Holder M."/>
            <person name="Jhangiani S."/>
            <person name="Johnson A."/>
            <person name="Khan Z."/>
            <person name="Li Z."/>
            <person name="Liu W."/>
            <person name="Liu X."/>
            <person name="Perez L."/>
            <person name="Shen H."/>
            <person name="Wang Q."/>
            <person name="Watt J."/>
            <person name="Xi L."/>
            <person name="Xin Y."/>
            <person name="Zhou J."/>
            <person name="Deng J."/>
            <person name="Jiang H."/>
            <person name="Liu Y."/>
            <person name="Qu J."/>
            <person name="Song X.-Z."/>
            <person name="Zhang L."/>
            <person name="Villasana D."/>
            <person name="Johnson A."/>
            <person name="Liu J."/>
            <person name="Liyanage D."/>
            <person name="Lorensuhewa L."/>
            <person name="Robinson T."/>
            <person name="Song A."/>
            <person name="Song B.-B."/>
            <person name="Dinh H."/>
            <person name="Thornton R."/>
            <person name="Coyle M."/>
            <person name="Francisco L."/>
            <person name="Jackson L."/>
            <person name="Javaid M."/>
            <person name="Korchina V."/>
            <person name="Kovar C."/>
            <person name="Mata R."/>
            <person name="Mathew T."/>
            <person name="Ngo R."/>
            <person name="Nguyen L."/>
            <person name="Nguyen N."/>
            <person name="Okwuonu G."/>
            <person name="Ongeri F."/>
            <person name="Pham C."/>
            <person name="Simmons D."/>
            <person name="Wilczek-Boney K."/>
            <person name="Hale W."/>
            <person name="Jakkamsetti A."/>
            <person name="Pham P."/>
            <person name="Ruth R."/>
            <person name="San Lucas F."/>
            <person name="Warren J."/>
            <person name="Zhang J."/>
            <person name="Zhao Z."/>
            <person name="Zhou C."/>
            <person name="Zhu D."/>
            <person name="Lee S."/>
            <person name="Bess C."/>
            <person name="Blankenburg K."/>
            <person name="Forbes L."/>
            <person name="Fu Q."/>
            <person name="Gubbala S."/>
            <person name="Hirani K."/>
            <person name="Jayaseelan J.C."/>
            <person name="Lara F."/>
            <person name="Munidasa M."/>
            <person name="Palculict T."/>
            <person name="Patil S."/>
            <person name="Pu L.-L."/>
            <person name="Saada N."/>
            <person name="Tang L."/>
            <person name="Weissenberger G."/>
            <person name="Zhu Y."/>
            <person name="Hemphill L."/>
            <person name="Shang Y."/>
            <person name="Youmans B."/>
            <person name="Ayvaz T."/>
            <person name="Ross M."/>
            <person name="Santibanez J."/>
            <person name="Aqrawi P."/>
            <person name="Gross S."/>
            <person name="Joshi V."/>
            <person name="Fowler G."/>
            <person name="Nazareth L."/>
            <person name="Reid J."/>
            <person name="Worley K."/>
            <person name="Petrosino J."/>
            <person name="Highlander S."/>
            <person name="Gibbs R."/>
        </authorList>
    </citation>
    <scope>NUCLEOTIDE SEQUENCE [LARGE SCALE GENOMIC DNA]</scope>
    <source>
        <strain evidence="3 4">DSM 10105</strain>
    </source>
</reference>
<feature type="compositionally biased region" description="Polar residues" evidence="1">
    <location>
        <begin position="1304"/>
        <end position="1319"/>
    </location>
</feature>
<keyword evidence="2" id="KW-0472">Membrane</keyword>
<feature type="region of interest" description="Disordered" evidence="1">
    <location>
        <begin position="1301"/>
        <end position="1321"/>
    </location>
</feature>
<dbReference type="Proteomes" id="UP000004946">
    <property type="component" value="Chromosome"/>
</dbReference>
<dbReference type="Gene3D" id="2.60.40.10">
    <property type="entry name" value="Immunoglobulins"/>
    <property type="match status" value="1"/>
</dbReference>
<keyword evidence="4" id="KW-1185">Reference proteome</keyword>
<feature type="compositionally biased region" description="Basic and acidic residues" evidence="1">
    <location>
        <begin position="715"/>
        <end position="738"/>
    </location>
</feature>
<dbReference type="eggNOG" id="ENOG50330JT">
    <property type="taxonomic scope" value="Bacteria"/>
</dbReference>